<organism evidence="2 3">
    <name type="scientific">Humitalea rosea</name>
    <dbReference type="NCBI Taxonomy" id="990373"/>
    <lineage>
        <taxon>Bacteria</taxon>
        <taxon>Pseudomonadati</taxon>
        <taxon>Pseudomonadota</taxon>
        <taxon>Alphaproteobacteria</taxon>
        <taxon>Acetobacterales</taxon>
        <taxon>Roseomonadaceae</taxon>
        <taxon>Humitalea</taxon>
    </lineage>
</organism>
<dbReference type="Gene3D" id="3.40.50.2000">
    <property type="entry name" value="Glycogen Phosphorylase B"/>
    <property type="match status" value="2"/>
</dbReference>
<dbReference type="SUPFAM" id="SSF53756">
    <property type="entry name" value="UDP-Glycosyltransferase/glycogen phosphorylase"/>
    <property type="match status" value="1"/>
</dbReference>
<accession>A0A2W7HZG5</accession>
<evidence type="ECO:0000313" key="3">
    <source>
        <dbReference type="Proteomes" id="UP000249688"/>
    </source>
</evidence>
<sequence length="727" mass="78512">MVWDVPGRAGLLPDVTSAALYQASTAEFSVSLPAPNEELPLKGKLVCQRVGGKSIITEFAVTPSTPSFDSDFQVEQVSLAWFGQHLHVQGVLLGAGEPELHGVTVDGFPLALDKADMTIPASKTRPRTRQRLDLILPLKQQVGESTFQLFAGPGSELKFVFRRPGSDCQYTSSFKLPSTATSRGLGQITGIRYAPDNQNLEVSGSFFGHFGAARVQLTINGERQRRSASVMPSDNQLEPIEAASDAPFSRWSWCDAVSMPVDGALLVEARVSDGVTTFAETSARYQIAKIPLVEGPLAPSYHVSPLRSSFDVLLSEARQTSLDPTIAFVFPGDMATAFGGGPTRLLAIGRYFRAMGFRSVLVDRSGGETPTVERTEALAESFDMRLGLPGQNLDEICNLCLDEASLGDTSVGISEALKQAAIQTKPDDQADLISRRTDYRFDAAAAFLMAVLKPDVVITHFAWTAGLLSLLPASMVRILDTIDIQYRRGEMHAAMFGDDSLRADRSNEIAAWAKADYLIAIQPEERLEIIETSGRNNVVLCGHGVTTNPVVRDAEPDHSVLFVGNRYGPNIDGITRFIREAWPRVHERVPTARLLIVGTVGDALTDTAPGVEILGLVDDLQAIYDQVAVVINPVDLGTGVSIKLIEALCNGRATVTTAVGIRGLAGAEAAVVVAEIPEMADVIIETLTSPAQRSQLEAAALRFADTELSPEVVFRELFNTIELKMYS</sequence>
<comment type="caution">
    <text evidence="2">The sequence shown here is derived from an EMBL/GenBank/DDBJ whole genome shotgun (WGS) entry which is preliminary data.</text>
</comment>
<keyword evidence="1 2" id="KW-0808">Transferase</keyword>
<dbReference type="GO" id="GO:0016757">
    <property type="term" value="F:glycosyltransferase activity"/>
    <property type="evidence" value="ECO:0007669"/>
    <property type="project" value="TreeGrafter"/>
</dbReference>
<proteinExistence type="predicted"/>
<dbReference type="AlphaFoldDB" id="A0A2W7HZG5"/>
<evidence type="ECO:0000313" key="2">
    <source>
        <dbReference type="EMBL" id="PZW39438.1"/>
    </source>
</evidence>
<gene>
    <name evidence="2" type="ORF">C8P66_12817</name>
</gene>
<protein>
    <submittedName>
        <fullName evidence="2">Glycosyl transferase family 1</fullName>
    </submittedName>
</protein>
<dbReference type="Proteomes" id="UP000249688">
    <property type="component" value="Unassembled WGS sequence"/>
</dbReference>
<name>A0A2W7HZG5_9PROT</name>
<reference evidence="2 3" key="1">
    <citation type="submission" date="2018-06" db="EMBL/GenBank/DDBJ databases">
        <title>Genomic Encyclopedia of Archaeal and Bacterial Type Strains, Phase II (KMG-II): from individual species to whole genera.</title>
        <authorList>
            <person name="Goeker M."/>
        </authorList>
    </citation>
    <scope>NUCLEOTIDE SEQUENCE [LARGE SCALE GENOMIC DNA]</scope>
    <source>
        <strain evidence="2 3">DSM 24525</strain>
    </source>
</reference>
<dbReference type="PANTHER" id="PTHR46401:SF2">
    <property type="entry name" value="GLYCOSYLTRANSFERASE WBBK-RELATED"/>
    <property type="match status" value="1"/>
</dbReference>
<evidence type="ECO:0000256" key="1">
    <source>
        <dbReference type="ARBA" id="ARBA00022679"/>
    </source>
</evidence>
<dbReference type="PANTHER" id="PTHR46401">
    <property type="entry name" value="GLYCOSYLTRANSFERASE WBBK-RELATED"/>
    <property type="match status" value="1"/>
</dbReference>
<dbReference type="EMBL" id="QKYU01000028">
    <property type="protein sequence ID" value="PZW39438.1"/>
    <property type="molecule type" value="Genomic_DNA"/>
</dbReference>
<dbReference type="Pfam" id="PF13692">
    <property type="entry name" value="Glyco_trans_1_4"/>
    <property type="match status" value="1"/>
</dbReference>
<keyword evidence="3" id="KW-1185">Reference proteome</keyword>
<dbReference type="GO" id="GO:0009103">
    <property type="term" value="P:lipopolysaccharide biosynthetic process"/>
    <property type="evidence" value="ECO:0007669"/>
    <property type="project" value="TreeGrafter"/>
</dbReference>